<gene>
    <name evidence="5" type="primary">MNN10</name>
    <name evidence="5" type="ORF">H2204_005902</name>
</gene>
<dbReference type="GO" id="GO:0006487">
    <property type="term" value="P:protein N-linked glycosylation"/>
    <property type="evidence" value="ECO:0007669"/>
    <property type="project" value="TreeGrafter"/>
</dbReference>
<evidence type="ECO:0000313" key="6">
    <source>
        <dbReference type="Proteomes" id="UP001172681"/>
    </source>
</evidence>
<keyword evidence="2" id="KW-0328">Glycosyltransferase</keyword>
<dbReference type="InterPro" id="IPR029044">
    <property type="entry name" value="Nucleotide-diphossugar_trans"/>
</dbReference>
<dbReference type="PANTHER" id="PTHR31306">
    <property type="entry name" value="ALPHA-1,6-MANNOSYLTRANSFERASE MNN11-RELATED"/>
    <property type="match status" value="1"/>
</dbReference>
<protein>
    <submittedName>
        <fullName evidence="5">Alpha-1,6-mannosyltransferase</fullName>
    </submittedName>
</protein>
<dbReference type="PANTHER" id="PTHR31306:SF5">
    <property type="entry name" value="ALPHA-1,6-MANNOSYLTRANSFERASE MNN10-RELATED"/>
    <property type="match status" value="1"/>
</dbReference>
<name>A0AA38Y503_9EURO</name>
<comment type="similarity">
    <text evidence="1">Belongs to the glycosyltransferase 34 family.</text>
</comment>
<feature type="compositionally biased region" description="Basic and acidic residues" evidence="4">
    <location>
        <begin position="412"/>
        <end position="441"/>
    </location>
</feature>
<feature type="region of interest" description="Disordered" evidence="4">
    <location>
        <begin position="406"/>
        <end position="441"/>
    </location>
</feature>
<dbReference type="Pfam" id="PF05637">
    <property type="entry name" value="Glyco_transf_34"/>
    <property type="match status" value="1"/>
</dbReference>
<dbReference type="InterPro" id="IPR008630">
    <property type="entry name" value="Glyco_trans_34"/>
</dbReference>
<dbReference type="GO" id="GO:0000139">
    <property type="term" value="C:Golgi membrane"/>
    <property type="evidence" value="ECO:0007669"/>
    <property type="project" value="TreeGrafter"/>
</dbReference>
<evidence type="ECO:0000313" key="5">
    <source>
        <dbReference type="EMBL" id="KAJ9635341.1"/>
    </source>
</evidence>
<comment type="caution">
    <text evidence="5">The sequence shown here is derived from an EMBL/GenBank/DDBJ whole genome shotgun (WGS) entry which is preliminary data.</text>
</comment>
<evidence type="ECO:0000256" key="4">
    <source>
        <dbReference type="SAM" id="MobiDB-lite"/>
    </source>
</evidence>
<reference evidence="5" key="1">
    <citation type="submission" date="2022-10" db="EMBL/GenBank/DDBJ databases">
        <title>Culturing micro-colonial fungi from biological soil crusts in the Mojave desert and describing Neophaeococcomyces mojavensis, and introducing the new genera and species Taxawa tesnikishii.</title>
        <authorList>
            <person name="Kurbessoian T."/>
            <person name="Stajich J.E."/>
        </authorList>
    </citation>
    <scope>NUCLEOTIDE SEQUENCE</scope>
    <source>
        <strain evidence="5">TK_35</strain>
    </source>
</reference>
<dbReference type="Gene3D" id="3.90.550.10">
    <property type="entry name" value="Spore Coat Polysaccharide Biosynthesis Protein SpsA, Chain A"/>
    <property type="match status" value="1"/>
</dbReference>
<proteinExistence type="inferred from homology"/>
<feature type="region of interest" description="Disordered" evidence="4">
    <location>
        <begin position="1"/>
        <end position="34"/>
    </location>
</feature>
<organism evidence="5 6">
    <name type="scientific">Knufia peltigerae</name>
    <dbReference type="NCBI Taxonomy" id="1002370"/>
    <lineage>
        <taxon>Eukaryota</taxon>
        <taxon>Fungi</taxon>
        <taxon>Dikarya</taxon>
        <taxon>Ascomycota</taxon>
        <taxon>Pezizomycotina</taxon>
        <taxon>Eurotiomycetes</taxon>
        <taxon>Chaetothyriomycetidae</taxon>
        <taxon>Chaetothyriales</taxon>
        <taxon>Trichomeriaceae</taxon>
        <taxon>Knufia</taxon>
    </lineage>
</organism>
<evidence type="ECO:0000256" key="3">
    <source>
        <dbReference type="ARBA" id="ARBA00022679"/>
    </source>
</evidence>
<keyword evidence="6" id="KW-1185">Reference proteome</keyword>
<dbReference type="EMBL" id="JAPDRN010000034">
    <property type="protein sequence ID" value="KAJ9635341.1"/>
    <property type="molecule type" value="Genomic_DNA"/>
</dbReference>
<dbReference type="GO" id="GO:0016757">
    <property type="term" value="F:glycosyltransferase activity"/>
    <property type="evidence" value="ECO:0007669"/>
    <property type="project" value="UniProtKB-KW"/>
</dbReference>
<evidence type="ECO:0000256" key="2">
    <source>
        <dbReference type="ARBA" id="ARBA00022676"/>
    </source>
</evidence>
<accession>A0AA38Y503</accession>
<dbReference type="AlphaFoldDB" id="A0AA38Y503"/>
<keyword evidence="3" id="KW-0808">Transferase</keyword>
<feature type="region of interest" description="Disordered" evidence="4">
    <location>
        <begin position="492"/>
        <end position="521"/>
    </location>
</feature>
<sequence length="521" mass="59462">MSSSTRTPSPLPTGRWSSAQGSSSSSSAAAGRASTPNGLYAGLNGYSGNHDDGQWAAAKARSAQVRGFPTIQTKNEGFFQRSRRKLTSTLPVFNSPYTPLSADWKDVEKLGRNRWSPGRDNIFSKTRTLVGNLLRKCKFLVVILALITITTLTMSQTTVSAATTGLLSTIRSNAHLGGGSKFVIVLGANEGGGVMEWKGPREWAIERDSVKNKKRYAETWGYQLEITDMSTKKRYAHEWRESWEKVDLLRNAMARYPQAEWFWWLDLNTFIMEPSKSLQSHIFRDLQNNVYRDINVYNPLNITHPPVTRFLDPISRSPTGDNLTSSIDIIIPQDCSGFNLGSFFIRRSPFTDRLLDMWWDPVLYEQKHMEWEHKEQDALEHLYASQPYMRTHFAFIQQRKINSFPPGACAVKTKEDPKTKDKDKDTDKNKPQKPVTDPRFHYSETDRDFMVNMAGCEWGRDCWAEMYSYRELSNRLNRSLWEKIKNSVSNTWASLRGKKSKEGADSSKKDASKKAEDEKKS</sequence>
<evidence type="ECO:0000256" key="1">
    <source>
        <dbReference type="ARBA" id="ARBA00005664"/>
    </source>
</evidence>
<dbReference type="Proteomes" id="UP001172681">
    <property type="component" value="Unassembled WGS sequence"/>
</dbReference>
<feature type="compositionally biased region" description="Low complexity" evidence="4">
    <location>
        <begin position="17"/>
        <end position="34"/>
    </location>
</feature>
<dbReference type="FunFam" id="3.90.550.10:FF:000117">
    <property type="entry name" value="Glycosyltransferase family 34 protein"/>
    <property type="match status" value="1"/>
</dbReference>
<feature type="compositionally biased region" description="Basic and acidic residues" evidence="4">
    <location>
        <begin position="500"/>
        <end position="521"/>
    </location>
</feature>